<keyword evidence="2" id="KW-1185">Reference proteome</keyword>
<dbReference type="Proteomes" id="UP000790709">
    <property type="component" value="Unassembled WGS sequence"/>
</dbReference>
<reference evidence="1" key="1">
    <citation type="journal article" date="2021" name="New Phytol.">
        <title>Evolutionary innovations through gain and loss of genes in the ectomycorrhizal Boletales.</title>
        <authorList>
            <person name="Wu G."/>
            <person name="Miyauchi S."/>
            <person name="Morin E."/>
            <person name="Kuo A."/>
            <person name="Drula E."/>
            <person name="Varga T."/>
            <person name="Kohler A."/>
            <person name="Feng B."/>
            <person name="Cao Y."/>
            <person name="Lipzen A."/>
            <person name="Daum C."/>
            <person name="Hundley H."/>
            <person name="Pangilinan J."/>
            <person name="Johnson J."/>
            <person name="Barry K."/>
            <person name="LaButti K."/>
            <person name="Ng V."/>
            <person name="Ahrendt S."/>
            <person name="Min B."/>
            <person name="Choi I.G."/>
            <person name="Park H."/>
            <person name="Plett J.M."/>
            <person name="Magnuson J."/>
            <person name="Spatafora J.W."/>
            <person name="Nagy L.G."/>
            <person name="Henrissat B."/>
            <person name="Grigoriev I.V."/>
            <person name="Yang Z.L."/>
            <person name="Xu J."/>
            <person name="Martin F.M."/>
        </authorList>
    </citation>
    <scope>NUCLEOTIDE SEQUENCE</scope>
    <source>
        <strain evidence="1">KUC20120723A-06</strain>
    </source>
</reference>
<comment type="caution">
    <text evidence="1">The sequence shown here is derived from an EMBL/GenBank/DDBJ whole genome shotgun (WGS) entry which is preliminary data.</text>
</comment>
<protein>
    <submittedName>
        <fullName evidence="1">Uncharacterized protein</fullName>
    </submittedName>
</protein>
<name>A0ACB8B1L1_9AGAM</name>
<accession>A0ACB8B1L1</accession>
<sequence>MFIPNVFCFLIYKQLVIFACFCSVLPASSNKTWIPSHRSPSFIFTSSTASLFLSIMHITFNFLVHMYALFVPSNRIFPSHSPCHIYTTSSPSIPGTALSCYKLSRSPHR</sequence>
<organism evidence="1 2">
    <name type="scientific">Leucogyrophana mollusca</name>
    <dbReference type="NCBI Taxonomy" id="85980"/>
    <lineage>
        <taxon>Eukaryota</taxon>
        <taxon>Fungi</taxon>
        <taxon>Dikarya</taxon>
        <taxon>Basidiomycota</taxon>
        <taxon>Agaricomycotina</taxon>
        <taxon>Agaricomycetes</taxon>
        <taxon>Agaricomycetidae</taxon>
        <taxon>Boletales</taxon>
        <taxon>Boletales incertae sedis</taxon>
        <taxon>Leucogyrophana</taxon>
    </lineage>
</organism>
<gene>
    <name evidence="1" type="ORF">BV22DRAFT_869301</name>
</gene>
<evidence type="ECO:0000313" key="1">
    <source>
        <dbReference type="EMBL" id="KAH7919284.1"/>
    </source>
</evidence>
<dbReference type="EMBL" id="MU266675">
    <property type="protein sequence ID" value="KAH7919284.1"/>
    <property type="molecule type" value="Genomic_DNA"/>
</dbReference>
<evidence type="ECO:0000313" key="2">
    <source>
        <dbReference type="Proteomes" id="UP000790709"/>
    </source>
</evidence>
<proteinExistence type="predicted"/>